<dbReference type="AlphaFoldDB" id="Q2SJ09"/>
<evidence type="ECO:0000256" key="1">
    <source>
        <dbReference type="ARBA" id="ARBA00001964"/>
    </source>
</evidence>
<accession>Q2SJ09</accession>
<dbReference type="CDD" id="cd07035">
    <property type="entry name" value="TPP_PYR_POX_like"/>
    <property type="match status" value="1"/>
</dbReference>
<evidence type="ECO:0000256" key="4">
    <source>
        <dbReference type="RuleBase" id="RU362132"/>
    </source>
</evidence>
<dbReference type="Proteomes" id="UP000000238">
    <property type="component" value="Chromosome"/>
</dbReference>
<keyword evidence="3 4" id="KW-0786">Thiamine pyrophosphate</keyword>
<dbReference type="HOGENOM" id="CLU_013748_1_3_6"/>
<dbReference type="EMBL" id="CP000155">
    <property type="protein sequence ID" value="ABC29365.1"/>
    <property type="molecule type" value="Genomic_DNA"/>
</dbReference>
<dbReference type="SUPFAM" id="SSF52467">
    <property type="entry name" value="DHS-like NAD/FAD-binding domain"/>
    <property type="match status" value="1"/>
</dbReference>
<dbReference type="GO" id="GO:0050660">
    <property type="term" value="F:flavin adenine dinucleotide binding"/>
    <property type="evidence" value="ECO:0007669"/>
    <property type="project" value="TreeGrafter"/>
</dbReference>
<evidence type="ECO:0000259" key="5">
    <source>
        <dbReference type="Pfam" id="PF00205"/>
    </source>
</evidence>
<proteinExistence type="inferred from homology"/>
<dbReference type="InterPro" id="IPR029061">
    <property type="entry name" value="THDP-binding"/>
</dbReference>
<sequence length="584" mass="63019">MIENGDLILHYLERLGVKYVFGVPGGSIEPLYNALARSERRGGPKAVLARHESGAAFMADGYARATGKLGVCISTSGPGATNLLTGVANAYADGIPMLVITAQPSIERFGLGAFQEGSCTGINTVSIFDSCTRFNTLVSHPAQLEHKLLMAIGYALSNQPGPVHLSVPLDIMRAKSPDPAGNLNMRAFINHEVVPSAESVHRLLKELAYVQKATLVIGEGCAGAMEPLLALAESRNWLIVTTPMGKGLVSEYHPLYRGVFGLGGHESARDALHPDNAERVIVIGSALDEVTTGGWDPNAIFSNRLIHLSGNPDHLSRSVMSRLSILGSPRLLLEPFAKYLKHAAPRKQKYLPGADGFPKHVKYADKEACLDVEAPVKPQALYWALSQACPRNTPVLMDTGNSFLWGVHYWRTNPPLSDSTKLFHIGMGFATMGWAIGAAVGMALARPDTPVICFTGDGSMLMSGQEITVARELDLNILFIVLNDSHLGMIKHGQRLGRAEDIANRLPQVDFAAMAKAAGLPSQRITRLKELDDIGVDSLFSKPGPFVLDVVVDSEQVPPMRQRTKVLTGGNHEQQVRIPDESLV</sequence>
<dbReference type="Gene3D" id="3.40.50.970">
    <property type="match status" value="2"/>
</dbReference>
<evidence type="ECO:0000259" key="7">
    <source>
        <dbReference type="Pfam" id="PF02776"/>
    </source>
</evidence>
<evidence type="ECO:0000313" key="9">
    <source>
        <dbReference type="Proteomes" id="UP000000238"/>
    </source>
</evidence>
<dbReference type="PANTHER" id="PTHR18968">
    <property type="entry name" value="THIAMINE PYROPHOSPHATE ENZYMES"/>
    <property type="match status" value="1"/>
</dbReference>
<evidence type="ECO:0000313" key="8">
    <source>
        <dbReference type="EMBL" id="ABC29365.1"/>
    </source>
</evidence>
<evidence type="ECO:0000256" key="3">
    <source>
        <dbReference type="ARBA" id="ARBA00023052"/>
    </source>
</evidence>
<dbReference type="GO" id="GO:0009099">
    <property type="term" value="P:L-valine biosynthetic process"/>
    <property type="evidence" value="ECO:0007669"/>
    <property type="project" value="TreeGrafter"/>
</dbReference>
<dbReference type="SUPFAM" id="SSF52518">
    <property type="entry name" value="Thiamin diphosphate-binding fold (THDP-binding)"/>
    <property type="match status" value="2"/>
</dbReference>
<evidence type="ECO:0000259" key="6">
    <source>
        <dbReference type="Pfam" id="PF02775"/>
    </source>
</evidence>
<dbReference type="CDD" id="cd00568">
    <property type="entry name" value="TPP_enzymes"/>
    <property type="match status" value="1"/>
</dbReference>
<dbReference type="GO" id="GO:0005948">
    <property type="term" value="C:acetolactate synthase complex"/>
    <property type="evidence" value="ECO:0007669"/>
    <property type="project" value="TreeGrafter"/>
</dbReference>
<dbReference type="RefSeq" id="WP_011396434.1">
    <property type="nucleotide sequence ID" value="NC_007645.1"/>
</dbReference>
<comment type="similarity">
    <text evidence="2 4">Belongs to the TPP enzyme family.</text>
</comment>
<dbReference type="InterPro" id="IPR012001">
    <property type="entry name" value="Thiamin_PyroP_enz_TPP-bd_dom"/>
</dbReference>
<dbReference type="KEGG" id="hch:HCH_02565"/>
<feature type="domain" description="Thiamine pyrophosphate enzyme central" evidence="5">
    <location>
        <begin position="201"/>
        <end position="334"/>
    </location>
</feature>
<keyword evidence="9" id="KW-1185">Reference proteome</keyword>
<dbReference type="GO" id="GO:0000287">
    <property type="term" value="F:magnesium ion binding"/>
    <property type="evidence" value="ECO:0007669"/>
    <property type="project" value="InterPro"/>
</dbReference>
<dbReference type="GO" id="GO:0003984">
    <property type="term" value="F:acetolactate synthase activity"/>
    <property type="evidence" value="ECO:0007669"/>
    <property type="project" value="TreeGrafter"/>
</dbReference>
<dbReference type="OrthoDB" id="9785953at2"/>
<dbReference type="InterPro" id="IPR011766">
    <property type="entry name" value="TPP_enzyme_TPP-bd"/>
</dbReference>
<dbReference type="Pfam" id="PF02776">
    <property type="entry name" value="TPP_enzyme_N"/>
    <property type="match status" value="1"/>
</dbReference>
<dbReference type="InterPro" id="IPR000399">
    <property type="entry name" value="TPP-bd_CS"/>
</dbReference>
<dbReference type="Pfam" id="PF00205">
    <property type="entry name" value="TPP_enzyme_M"/>
    <property type="match status" value="1"/>
</dbReference>
<dbReference type="eggNOG" id="COG0028">
    <property type="taxonomic scope" value="Bacteria"/>
</dbReference>
<dbReference type="PANTHER" id="PTHR18968:SF13">
    <property type="entry name" value="ACETOLACTATE SYNTHASE CATALYTIC SUBUNIT, MITOCHONDRIAL"/>
    <property type="match status" value="1"/>
</dbReference>
<dbReference type="Pfam" id="PF02775">
    <property type="entry name" value="TPP_enzyme_C"/>
    <property type="match status" value="1"/>
</dbReference>
<feature type="domain" description="Thiamine pyrophosphate enzyme TPP-binding" evidence="6">
    <location>
        <begin position="398"/>
        <end position="550"/>
    </location>
</feature>
<dbReference type="Gene3D" id="3.40.50.1220">
    <property type="entry name" value="TPP-binding domain"/>
    <property type="match status" value="1"/>
</dbReference>
<feature type="domain" description="Thiamine pyrophosphate enzyme N-terminal TPP-binding" evidence="7">
    <location>
        <begin position="5"/>
        <end position="116"/>
    </location>
</feature>
<dbReference type="PROSITE" id="PS00187">
    <property type="entry name" value="TPP_ENZYMES"/>
    <property type="match status" value="1"/>
</dbReference>
<dbReference type="FunFam" id="3.40.50.970:FF:000007">
    <property type="entry name" value="Acetolactate synthase"/>
    <property type="match status" value="1"/>
</dbReference>
<dbReference type="InterPro" id="IPR045229">
    <property type="entry name" value="TPP_enz"/>
</dbReference>
<dbReference type="GO" id="GO:0009097">
    <property type="term" value="P:isoleucine biosynthetic process"/>
    <property type="evidence" value="ECO:0007669"/>
    <property type="project" value="TreeGrafter"/>
</dbReference>
<organism evidence="8 9">
    <name type="scientific">Hahella chejuensis (strain KCTC 2396)</name>
    <dbReference type="NCBI Taxonomy" id="349521"/>
    <lineage>
        <taxon>Bacteria</taxon>
        <taxon>Pseudomonadati</taxon>
        <taxon>Pseudomonadota</taxon>
        <taxon>Gammaproteobacteria</taxon>
        <taxon>Oceanospirillales</taxon>
        <taxon>Hahellaceae</taxon>
        <taxon>Hahella</taxon>
    </lineage>
</organism>
<dbReference type="InterPro" id="IPR029035">
    <property type="entry name" value="DHS-like_NAD/FAD-binding_dom"/>
</dbReference>
<reference evidence="8 9" key="1">
    <citation type="journal article" date="2005" name="Nucleic Acids Res.">
        <title>Genomic blueprint of Hahella chejuensis, a marine microbe producing an algicidal agent.</title>
        <authorList>
            <person name="Jeong H."/>
            <person name="Yim J.H."/>
            <person name="Lee C."/>
            <person name="Choi S.-H."/>
            <person name="Park Y.K."/>
            <person name="Yoon S.H."/>
            <person name="Hur C.-G."/>
            <person name="Kang H.-Y."/>
            <person name="Kim D."/>
            <person name="Lee H.H."/>
            <person name="Park K.H."/>
            <person name="Park S.-H."/>
            <person name="Park H.-S."/>
            <person name="Lee H.K."/>
            <person name="Oh T.K."/>
            <person name="Kim J.F."/>
        </authorList>
    </citation>
    <scope>NUCLEOTIDE SEQUENCE [LARGE SCALE GENOMIC DNA]</scope>
    <source>
        <strain evidence="8 9">KCTC 2396</strain>
    </source>
</reference>
<name>Q2SJ09_HAHCH</name>
<dbReference type="GO" id="GO:0030976">
    <property type="term" value="F:thiamine pyrophosphate binding"/>
    <property type="evidence" value="ECO:0007669"/>
    <property type="project" value="InterPro"/>
</dbReference>
<comment type="cofactor">
    <cofactor evidence="1">
        <name>thiamine diphosphate</name>
        <dbReference type="ChEBI" id="CHEBI:58937"/>
    </cofactor>
</comment>
<gene>
    <name evidence="8" type="ordered locus">HCH_02565</name>
</gene>
<evidence type="ECO:0000256" key="2">
    <source>
        <dbReference type="ARBA" id="ARBA00007812"/>
    </source>
</evidence>
<protein>
    <submittedName>
        <fullName evidence="8">Thiamine pyrophosphate-requiring enzyme</fullName>
    </submittedName>
</protein>
<dbReference type="InterPro" id="IPR012000">
    <property type="entry name" value="Thiamin_PyroP_enz_cen_dom"/>
</dbReference>
<dbReference type="STRING" id="349521.HCH_02565"/>